<accession>A0AAW5YY25</accession>
<name>A0AAW5YY25_9LACO</name>
<dbReference type="Proteomes" id="UP001210502">
    <property type="component" value="Unassembled WGS sequence"/>
</dbReference>
<evidence type="ECO:0008006" key="3">
    <source>
        <dbReference type="Google" id="ProtNLM"/>
    </source>
</evidence>
<evidence type="ECO:0000313" key="1">
    <source>
        <dbReference type="EMBL" id="MDA3768811.1"/>
    </source>
</evidence>
<protein>
    <recommendedName>
        <fullName evidence="3">Transposase</fullName>
    </recommendedName>
</protein>
<dbReference type="AlphaFoldDB" id="A0AAW5YY25"/>
<comment type="caution">
    <text evidence="1">The sequence shown here is derived from an EMBL/GenBank/DDBJ whole genome shotgun (WGS) entry which is preliminary data.</text>
</comment>
<dbReference type="RefSeq" id="WP_271025119.1">
    <property type="nucleotide sequence ID" value="NZ_JAQIEY010000120.1"/>
</dbReference>
<sequence length="68" mass="7973">MLREVHQLRKHTAKKLCSVLRVSALTCTLKTEYLNSKKKPRIIEINENIAKRPREFERTNLQGQVKKG</sequence>
<reference evidence="1" key="1">
    <citation type="submission" date="2023-01" db="EMBL/GenBank/DDBJ databases">
        <title>Sequencing of the bacterial strains from artisanal fermented milk Matsoni.</title>
        <authorList>
            <person name="Rozman V."/>
            <person name="Accetto T."/>
            <person name="Bogovic Matijasic B."/>
        </authorList>
    </citation>
    <scope>NUCLEOTIDE SEQUENCE</scope>
    <source>
        <strain evidence="1">Lbl333</strain>
    </source>
</reference>
<gene>
    <name evidence="1" type="ORF">PF586_10640</name>
</gene>
<feature type="non-terminal residue" evidence="1">
    <location>
        <position position="68"/>
    </location>
</feature>
<dbReference type="EMBL" id="JAQIEY010000120">
    <property type="protein sequence ID" value="MDA3768811.1"/>
    <property type="molecule type" value="Genomic_DNA"/>
</dbReference>
<evidence type="ECO:0000313" key="2">
    <source>
        <dbReference type="Proteomes" id="UP001210502"/>
    </source>
</evidence>
<proteinExistence type="predicted"/>
<organism evidence="1 2">
    <name type="scientific">Lactobacillus delbrueckii</name>
    <dbReference type="NCBI Taxonomy" id="1584"/>
    <lineage>
        <taxon>Bacteria</taxon>
        <taxon>Bacillati</taxon>
        <taxon>Bacillota</taxon>
        <taxon>Bacilli</taxon>
        <taxon>Lactobacillales</taxon>
        <taxon>Lactobacillaceae</taxon>
        <taxon>Lactobacillus</taxon>
    </lineage>
</organism>